<feature type="region of interest" description="Disordered" evidence="1">
    <location>
        <begin position="98"/>
        <end position="134"/>
    </location>
</feature>
<reference evidence="2 3" key="2">
    <citation type="journal article" date="2018" name="Proc. Natl. Acad. Sci.">
        <title>RNAi is a critical determinant of centromere evolution in closely related fungi.</title>
        <authorList>
            <person name="Yadav V."/>
            <person name="Sun S."/>
            <person name="Billmyre R.B."/>
            <person name="Thimmappa B.C."/>
            <person name="Shea T."/>
            <person name="Lintner R."/>
            <person name="Bakkeren G."/>
            <person name="Cuomo C.A."/>
            <person name="Heitman J."/>
            <person name="Sanyal K."/>
        </authorList>
    </citation>
    <scope>NUCLEOTIDE SEQUENCE [LARGE SCALE GENOMIC DNA]</scope>
    <source>
        <strain evidence="2 3">R265</strain>
    </source>
</reference>
<feature type="compositionally biased region" description="Basic and acidic residues" evidence="1">
    <location>
        <begin position="244"/>
        <end position="258"/>
    </location>
</feature>
<feature type="compositionally biased region" description="Basic and acidic residues" evidence="1">
    <location>
        <begin position="297"/>
        <end position="307"/>
    </location>
</feature>
<dbReference type="KEGG" id="cdeu:CNBG_1975"/>
<dbReference type="Proteomes" id="UP000029445">
    <property type="component" value="Chromosome 5"/>
</dbReference>
<sequence length="469" mass="49892">MLQQTSHSSHSSSKSSTSSPRLMSSSPPPHTPQHKARGGSAPSPIMIALSGWPEPVYIARDINSWDRKRQQSRSGTATPPEVYDGVGGPRIMPQHISSSSWTKGVPPSMSQPQNTCTSATSAGKADPAKMFPVPVSDVNKTLPIPNRRAKSNSMNAIKPLTPAYPPTPPAGSIFAAPPAAGNSSNNNAPVAPQFSIFATTCPHLTDPSLGPCPFPTHPHDVRSMFPPTSHLAKREAKMPLSGPSRDKGTTDKITDKHPIRPKYLPPTIFPSVTISSITHSPTTIIRSPSSSSSSTKISDKGKEREDPTELPSTFADPRYLPSSAILHKGRALPLVPSWSGASSPSSSRTSTPRGERSRSPAAPADAPTPIPVPAAVISLAPVKTSTRVRVIDENYDCDGPPTSITTDETRGKGKGKRRPSILNDVESSILWKKVVVNDLRGNVSNTAEVGEAMDVDVVEEVEKMEKAII</sequence>
<feature type="compositionally biased region" description="Low complexity" evidence="1">
    <location>
        <begin position="1"/>
        <end position="25"/>
    </location>
</feature>
<protein>
    <submittedName>
        <fullName evidence="2">Uncharacterized protein</fullName>
    </submittedName>
</protein>
<feature type="compositionally biased region" description="Low complexity" evidence="1">
    <location>
        <begin position="280"/>
        <end position="296"/>
    </location>
</feature>
<dbReference type="RefSeq" id="XP_062882038.1">
    <property type="nucleotide sequence ID" value="XM_063026083.1"/>
</dbReference>
<dbReference type="AlphaFoldDB" id="A0A095C6K0"/>
<feature type="region of interest" description="Disordered" evidence="1">
    <location>
        <begin position="1"/>
        <end position="47"/>
    </location>
</feature>
<evidence type="ECO:0000313" key="3">
    <source>
        <dbReference type="Proteomes" id="UP000029445"/>
    </source>
</evidence>
<feature type="region of interest" description="Disordered" evidence="1">
    <location>
        <begin position="399"/>
        <end position="419"/>
    </location>
</feature>
<dbReference type="GeneID" id="88178357"/>
<dbReference type="OMA" id="EREDPIK"/>
<feature type="compositionally biased region" description="Low complexity" evidence="1">
    <location>
        <begin position="336"/>
        <end position="352"/>
    </location>
</feature>
<feature type="compositionally biased region" description="Polar residues" evidence="1">
    <location>
        <begin position="98"/>
        <end position="121"/>
    </location>
</feature>
<dbReference type="VEuPathDB" id="FungiDB:CNBG_1975"/>
<feature type="region of interest" description="Disordered" evidence="1">
    <location>
        <begin position="232"/>
        <end position="265"/>
    </location>
</feature>
<reference evidence="2 3" key="1">
    <citation type="journal article" date="2011" name="MBio">
        <title>Genome variation in Cryptococcus gattii, an emerging pathogen of immunocompetent hosts.</title>
        <authorList>
            <person name="D'Souza C.A."/>
            <person name="Kronstad J.W."/>
            <person name="Taylor G."/>
            <person name="Warren R."/>
            <person name="Yuen M."/>
            <person name="Hu G."/>
            <person name="Jung W.H."/>
            <person name="Sham A."/>
            <person name="Kidd S.E."/>
            <person name="Tangen K."/>
            <person name="Lee N."/>
            <person name="Zeilmaker T."/>
            <person name="Sawkins J."/>
            <person name="McVicker G."/>
            <person name="Shah S."/>
            <person name="Gnerre S."/>
            <person name="Griggs A."/>
            <person name="Zeng Q."/>
            <person name="Bartlett K."/>
            <person name="Li W."/>
            <person name="Wang X."/>
            <person name="Heitman J."/>
            <person name="Stajich J.E."/>
            <person name="Fraser J.A."/>
            <person name="Meyer W."/>
            <person name="Carter D."/>
            <person name="Schein J."/>
            <person name="Krzywinski M."/>
            <person name="Kwon-Chung K.J."/>
            <person name="Varma A."/>
            <person name="Wang J."/>
            <person name="Brunham R."/>
            <person name="Fyfe M."/>
            <person name="Ouellette B.F."/>
            <person name="Siddiqui A."/>
            <person name="Marra M."/>
            <person name="Jones S."/>
            <person name="Holt R."/>
            <person name="Birren B.W."/>
            <person name="Galagan J.E."/>
            <person name="Cuomo C.A."/>
        </authorList>
    </citation>
    <scope>NUCLEOTIDE SEQUENCE [LARGE SCALE GENOMIC DNA]</scope>
    <source>
        <strain evidence="2 3">R265</strain>
    </source>
</reference>
<keyword evidence="3" id="KW-1185">Reference proteome</keyword>
<dbReference type="OrthoDB" id="2575740at2759"/>
<evidence type="ECO:0000313" key="2">
    <source>
        <dbReference type="EMBL" id="KGB76137.1"/>
    </source>
</evidence>
<dbReference type="EMBL" id="CP025763">
    <property type="protein sequence ID" value="KGB76137.1"/>
    <property type="molecule type" value="Genomic_DNA"/>
</dbReference>
<dbReference type="HOGENOM" id="CLU_590539_0_0_1"/>
<accession>A0A095C6K0</accession>
<name>A0A095C6K0_CRYD2</name>
<organism evidence="2 3">
    <name type="scientific">Cryptococcus deuterogattii (strain R265)</name>
    <name type="common">Cryptococcus gattii VGII (strain R265)</name>
    <dbReference type="NCBI Taxonomy" id="294750"/>
    <lineage>
        <taxon>Eukaryota</taxon>
        <taxon>Fungi</taxon>
        <taxon>Dikarya</taxon>
        <taxon>Basidiomycota</taxon>
        <taxon>Agaricomycotina</taxon>
        <taxon>Tremellomycetes</taxon>
        <taxon>Tremellales</taxon>
        <taxon>Cryptococcaceae</taxon>
        <taxon>Cryptococcus</taxon>
        <taxon>Cryptococcus gattii species complex</taxon>
    </lineage>
</organism>
<feature type="region of interest" description="Disordered" evidence="1">
    <location>
        <begin position="280"/>
        <end position="317"/>
    </location>
</feature>
<feature type="region of interest" description="Disordered" evidence="1">
    <location>
        <begin position="66"/>
        <end position="86"/>
    </location>
</feature>
<proteinExistence type="predicted"/>
<evidence type="ECO:0000256" key="1">
    <source>
        <dbReference type="SAM" id="MobiDB-lite"/>
    </source>
</evidence>
<gene>
    <name evidence="2" type="ORF">CNBG_1975</name>
</gene>
<feature type="region of interest" description="Disordered" evidence="1">
    <location>
        <begin position="335"/>
        <end position="371"/>
    </location>
</feature>